<evidence type="ECO:0000313" key="2">
    <source>
        <dbReference type="Proteomes" id="UP001552299"/>
    </source>
</evidence>
<name>A0ABD0VD27_DENTH</name>
<sequence length="152" mass="17328">MEETISLSPSLFLSVSLDRRRLDRRRASEGTGDVGLQWSKGVIGLLWSLGVLEIERREGSTMAEKRWLATGGRVMLRVREWEALVVREGSEEQRKLKVSFVELLTIGNMGSIETESGRVSRDFARLRRIRGTEQAFSGICGIWRIRELKYAT</sequence>
<dbReference type="Proteomes" id="UP001552299">
    <property type="component" value="Unassembled WGS sequence"/>
</dbReference>
<keyword evidence="2" id="KW-1185">Reference proteome</keyword>
<comment type="caution">
    <text evidence="1">The sequence shown here is derived from an EMBL/GenBank/DDBJ whole genome shotgun (WGS) entry which is preliminary data.</text>
</comment>
<reference evidence="1 2" key="1">
    <citation type="journal article" date="2024" name="Plant Biotechnol. J.">
        <title>Dendrobium thyrsiflorum genome and its molecular insights into genes involved in important horticultural traits.</title>
        <authorList>
            <person name="Chen B."/>
            <person name="Wang J.Y."/>
            <person name="Zheng P.J."/>
            <person name="Li K.L."/>
            <person name="Liang Y.M."/>
            <person name="Chen X.F."/>
            <person name="Zhang C."/>
            <person name="Zhao X."/>
            <person name="He X."/>
            <person name="Zhang G.Q."/>
            <person name="Liu Z.J."/>
            <person name="Xu Q."/>
        </authorList>
    </citation>
    <scope>NUCLEOTIDE SEQUENCE [LARGE SCALE GENOMIC DNA]</scope>
    <source>
        <strain evidence="1">GZMU011</strain>
    </source>
</reference>
<gene>
    <name evidence="1" type="ORF">M5K25_007028</name>
</gene>
<evidence type="ECO:0000313" key="1">
    <source>
        <dbReference type="EMBL" id="KAL0922989.1"/>
    </source>
</evidence>
<protein>
    <submittedName>
        <fullName evidence="1">Uncharacterized protein</fullName>
    </submittedName>
</protein>
<dbReference type="EMBL" id="JANQDX010000006">
    <property type="protein sequence ID" value="KAL0922989.1"/>
    <property type="molecule type" value="Genomic_DNA"/>
</dbReference>
<organism evidence="1 2">
    <name type="scientific">Dendrobium thyrsiflorum</name>
    <name type="common">Pinecone-like raceme dendrobium</name>
    <name type="synonym">Orchid</name>
    <dbReference type="NCBI Taxonomy" id="117978"/>
    <lineage>
        <taxon>Eukaryota</taxon>
        <taxon>Viridiplantae</taxon>
        <taxon>Streptophyta</taxon>
        <taxon>Embryophyta</taxon>
        <taxon>Tracheophyta</taxon>
        <taxon>Spermatophyta</taxon>
        <taxon>Magnoliopsida</taxon>
        <taxon>Liliopsida</taxon>
        <taxon>Asparagales</taxon>
        <taxon>Orchidaceae</taxon>
        <taxon>Epidendroideae</taxon>
        <taxon>Malaxideae</taxon>
        <taxon>Dendrobiinae</taxon>
        <taxon>Dendrobium</taxon>
    </lineage>
</organism>
<accession>A0ABD0VD27</accession>
<dbReference type="AlphaFoldDB" id="A0ABD0VD27"/>
<proteinExistence type="predicted"/>